<dbReference type="GO" id="GO:0016114">
    <property type="term" value="P:terpenoid biosynthetic process"/>
    <property type="evidence" value="ECO:0007669"/>
    <property type="project" value="UniProtKB-UniRule"/>
</dbReference>
<dbReference type="GO" id="GO:0050515">
    <property type="term" value="F:4-(cytidine 5'-diphospho)-2-C-methyl-D-erythritol kinase activity"/>
    <property type="evidence" value="ECO:0007669"/>
    <property type="project" value="UniProtKB-UniRule"/>
</dbReference>
<evidence type="ECO:0000259" key="7">
    <source>
        <dbReference type="Pfam" id="PF00288"/>
    </source>
</evidence>
<dbReference type="InterPro" id="IPR036554">
    <property type="entry name" value="GHMP_kinase_C_sf"/>
</dbReference>
<feature type="active site" evidence="6">
    <location>
        <position position="134"/>
    </location>
</feature>
<dbReference type="RefSeq" id="WP_092319487.1">
    <property type="nucleotide sequence ID" value="NZ_FOKY01000013.1"/>
</dbReference>
<evidence type="ECO:0000256" key="6">
    <source>
        <dbReference type="HAMAP-Rule" id="MF_00061"/>
    </source>
</evidence>
<keyword evidence="9" id="KW-1185">Reference proteome</keyword>
<dbReference type="InterPro" id="IPR014721">
    <property type="entry name" value="Ribsml_uS5_D2-typ_fold_subgr"/>
</dbReference>
<dbReference type="OrthoDB" id="9809438at2"/>
<comment type="pathway">
    <text evidence="6">Isoprenoid biosynthesis; isopentenyl diphosphate biosynthesis via DXP pathway; isopentenyl diphosphate from 1-deoxy-D-xylulose 5-phosphate: step 3/6.</text>
</comment>
<evidence type="ECO:0000256" key="5">
    <source>
        <dbReference type="ARBA" id="ARBA00022840"/>
    </source>
</evidence>
<accession>A0A1I1EHK6</accession>
<keyword evidence="4 6" id="KW-0418">Kinase</keyword>
<dbReference type="Pfam" id="PF00288">
    <property type="entry name" value="GHMP_kinases_N"/>
    <property type="match status" value="1"/>
</dbReference>
<dbReference type="PIRSF" id="PIRSF010376">
    <property type="entry name" value="IspE"/>
    <property type="match status" value="1"/>
</dbReference>
<keyword evidence="5 6" id="KW-0067">ATP-binding</keyword>
<dbReference type="EMBL" id="FOKY01000013">
    <property type="protein sequence ID" value="SFB86619.1"/>
    <property type="molecule type" value="Genomic_DNA"/>
</dbReference>
<proteinExistence type="inferred from homology"/>
<feature type="binding site" evidence="6">
    <location>
        <begin position="94"/>
        <end position="104"/>
    </location>
    <ligand>
        <name>ATP</name>
        <dbReference type="ChEBI" id="CHEBI:30616"/>
    </ligand>
</feature>
<dbReference type="EC" id="2.7.1.148" evidence="6"/>
<dbReference type="SUPFAM" id="SSF54211">
    <property type="entry name" value="Ribosomal protein S5 domain 2-like"/>
    <property type="match status" value="1"/>
</dbReference>
<dbReference type="STRING" id="34097.SAMN02745150_01115"/>
<evidence type="ECO:0000256" key="4">
    <source>
        <dbReference type="ARBA" id="ARBA00022777"/>
    </source>
</evidence>
<name>A0A1I1EHK6_BREAD</name>
<dbReference type="GO" id="GO:0005524">
    <property type="term" value="F:ATP binding"/>
    <property type="evidence" value="ECO:0007669"/>
    <property type="project" value="UniProtKB-UniRule"/>
</dbReference>
<comment type="function">
    <text evidence="6">Catalyzes the phosphorylation of the position 2 hydroxy group of 4-diphosphocytidyl-2C-methyl-D-erythritol.</text>
</comment>
<evidence type="ECO:0000256" key="3">
    <source>
        <dbReference type="ARBA" id="ARBA00022741"/>
    </source>
</evidence>
<evidence type="ECO:0000256" key="1">
    <source>
        <dbReference type="ARBA" id="ARBA00017473"/>
    </source>
</evidence>
<dbReference type="InterPro" id="IPR020568">
    <property type="entry name" value="Ribosomal_Su5_D2-typ_SF"/>
</dbReference>
<gene>
    <name evidence="6" type="primary">ispE</name>
    <name evidence="8" type="ORF">SAMN02745150_01115</name>
</gene>
<dbReference type="AlphaFoldDB" id="A0A1I1EHK6"/>
<dbReference type="HAMAP" id="MF_00061">
    <property type="entry name" value="IspE"/>
    <property type="match status" value="1"/>
</dbReference>
<protein>
    <recommendedName>
        <fullName evidence="1 6">4-diphosphocytidyl-2-C-methyl-D-erythritol kinase</fullName>
        <shortName evidence="6">CMK</shortName>
        <ecNumber evidence="6">2.7.1.148</ecNumber>
    </recommendedName>
    <alternativeName>
        <fullName evidence="6">4-(cytidine-5'-diphospho)-2-C-methyl-D-erythritol kinase</fullName>
    </alternativeName>
</protein>
<keyword evidence="6" id="KW-0414">Isoprene biosynthesis</keyword>
<dbReference type="Gene3D" id="3.30.70.890">
    <property type="entry name" value="GHMP kinase, C-terminal domain"/>
    <property type="match status" value="1"/>
</dbReference>
<feature type="domain" description="GHMP kinase N-terminal" evidence="7">
    <location>
        <begin position="66"/>
        <end position="142"/>
    </location>
</feature>
<comment type="similarity">
    <text evidence="6">Belongs to the GHMP kinase family. IspE subfamily.</text>
</comment>
<evidence type="ECO:0000313" key="9">
    <source>
        <dbReference type="Proteomes" id="UP000240042"/>
    </source>
</evidence>
<sequence length="284" mass="32420">MLAEFYSTSKINLFLDVPGRDPVDGYHFINSIFYEIPWGDKIQIFSAHTDETLFLNNPQNLIAEKNTVSEALYLFKEQFGIKHSFKIIIEKKVPLGAGLGGGSGDAGAVLKFLCKHYGINIIECLSIAQKVGSDVPFFLYGGAALVQEKGEKIVPLDQVIDEQVQILVVTPNIHISTRNAFESLKNISKNLDNSKKIENFLKKQVWSLDFLEKNVYNIFELNIKELNERLDEFRYFLQQFNQNFMVMTGSGSSFVLFYSDKQILEKAVHSLKTIECNLLYFYKN</sequence>
<keyword evidence="2 6" id="KW-0808">Transferase</keyword>
<reference evidence="9" key="1">
    <citation type="submission" date="2016-10" db="EMBL/GenBank/DDBJ databases">
        <authorList>
            <person name="Varghese N."/>
            <person name="Submissions S."/>
        </authorList>
    </citation>
    <scope>NUCLEOTIDE SEQUENCE [LARGE SCALE GENOMIC DNA]</scope>
    <source>
        <strain evidence="9">ATCC 43811</strain>
    </source>
</reference>
<dbReference type="InterPro" id="IPR006204">
    <property type="entry name" value="GHMP_kinase_N_dom"/>
</dbReference>
<dbReference type="PANTHER" id="PTHR43527">
    <property type="entry name" value="4-DIPHOSPHOCYTIDYL-2-C-METHYL-D-ERYTHRITOL KINASE, CHLOROPLASTIC"/>
    <property type="match status" value="1"/>
</dbReference>
<dbReference type="NCBIfam" id="TIGR00154">
    <property type="entry name" value="ispE"/>
    <property type="match status" value="1"/>
</dbReference>
<dbReference type="GO" id="GO:0019288">
    <property type="term" value="P:isopentenyl diphosphate biosynthetic process, methylerythritol 4-phosphate pathway"/>
    <property type="evidence" value="ECO:0007669"/>
    <property type="project" value="UniProtKB-UniRule"/>
</dbReference>
<dbReference type="SUPFAM" id="SSF55060">
    <property type="entry name" value="GHMP Kinase, C-terminal domain"/>
    <property type="match status" value="1"/>
</dbReference>
<evidence type="ECO:0000256" key="2">
    <source>
        <dbReference type="ARBA" id="ARBA00022679"/>
    </source>
</evidence>
<comment type="catalytic activity">
    <reaction evidence="6">
        <text>4-CDP-2-C-methyl-D-erythritol + ATP = 4-CDP-2-C-methyl-D-erythritol 2-phosphate + ADP + H(+)</text>
        <dbReference type="Rhea" id="RHEA:18437"/>
        <dbReference type="ChEBI" id="CHEBI:15378"/>
        <dbReference type="ChEBI" id="CHEBI:30616"/>
        <dbReference type="ChEBI" id="CHEBI:57823"/>
        <dbReference type="ChEBI" id="CHEBI:57919"/>
        <dbReference type="ChEBI" id="CHEBI:456216"/>
        <dbReference type="EC" id="2.7.1.148"/>
    </reaction>
</comment>
<dbReference type="Proteomes" id="UP000240042">
    <property type="component" value="Unassembled WGS sequence"/>
</dbReference>
<dbReference type="InterPro" id="IPR004424">
    <property type="entry name" value="IspE"/>
</dbReference>
<dbReference type="Gene3D" id="3.30.230.10">
    <property type="match status" value="1"/>
</dbReference>
<evidence type="ECO:0000313" key="8">
    <source>
        <dbReference type="EMBL" id="SFB86619.1"/>
    </source>
</evidence>
<feature type="active site" evidence="6">
    <location>
        <position position="10"/>
    </location>
</feature>
<dbReference type="UniPathway" id="UPA00056">
    <property type="reaction ID" value="UER00094"/>
</dbReference>
<keyword evidence="3 6" id="KW-0547">Nucleotide-binding</keyword>
<dbReference type="PANTHER" id="PTHR43527:SF2">
    <property type="entry name" value="4-DIPHOSPHOCYTIDYL-2-C-METHYL-D-ERYTHRITOL KINASE, CHLOROPLASTIC"/>
    <property type="match status" value="1"/>
</dbReference>
<organism evidence="8 9">
    <name type="scientific">Brevinema andersonii</name>
    <dbReference type="NCBI Taxonomy" id="34097"/>
    <lineage>
        <taxon>Bacteria</taxon>
        <taxon>Pseudomonadati</taxon>
        <taxon>Spirochaetota</taxon>
        <taxon>Spirochaetia</taxon>
        <taxon>Brevinematales</taxon>
        <taxon>Brevinemataceae</taxon>
        <taxon>Brevinema</taxon>
    </lineage>
</organism>